<dbReference type="EMBL" id="JAAGLU010000064">
    <property type="protein sequence ID" value="NEC92301.1"/>
    <property type="molecule type" value="Genomic_DNA"/>
</dbReference>
<name>A0A6B3C628_9ACTN</name>
<reference evidence="1" key="1">
    <citation type="submission" date="2020-01" db="EMBL/GenBank/DDBJ databases">
        <title>Insect and environment-associated Actinomycetes.</title>
        <authorList>
            <person name="Currrie C."/>
            <person name="Chevrette M."/>
            <person name="Carlson C."/>
            <person name="Stubbendieck R."/>
            <person name="Wendt-Pienkowski E."/>
        </authorList>
    </citation>
    <scope>NUCLEOTIDE SEQUENCE</scope>
    <source>
        <strain evidence="1">SID12501</strain>
    </source>
</reference>
<gene>
    <name evidence="1" type="ORF">G3I71_42545</name>
</gene>
<dbReference type="AlphaFoldDB" id="A0A6B3C628"/>
<dbReference type="RefSeq" id="WP_164323827.1">
    <property type="nucleotide sequence ID" value="NZ_JAAGLU010000064.1"/>
</dbReference>
<organism evidence="1">
    <name type="scientific">Streptomyces sp. SID12501</name>
    <dbReference type="NCBI Taxonomy" id="2706042"/>
    <lineage>
        <taxon>Bacteria</taxon>
        <taxon>Bacillati</taxon>
        <taxon>Actinomycetota</taxon>
        <taxon>Actinomycetes</taxon>
        <taxon>Kitasatosporales</taxon>
        <taxon>Streptomycetaceae</taxon>
        <taxon>Streptomyces</taxon>
    </lineage>
</organism>
<evidence type="ECO:0000313" key="1">
    <source>
        <dbReference type="EMBL" id="NEC92301.1"/>
    </source>
</evidence>
<comment type="caution">
    <text evidence="1">The sequence shown here is derived from an EMBL/GenBank/DDBJ whole genome shotgun (WGS) entry which is preliminary data.</text>
</comment>
<accession>A0A6B3C628</accession>
<proteinExistence type="predicted"/>
<protein>
    <submittedName>
        <fullName evidence="1">Uncharacterized protein</fullName>
    </submittedName>
</protein>
<sequence>MPDSTHQPLPQRHIPLARGRVGLPQLPPTAADLVLVGDLTGRYASGS</sequence>